<evidence type="ECO:0000256" key="1">
    <source>
        <dbReference type="ARBA" id="ARBA00004761"/>
    </source>
</evidence>
<evidence type="ECO:0000313" key="6">
    <source>
        <dbReference type="EMBL" id="GAA1981226.1"/>
    </source>
</evidence>
<dbReference type="PANTHER" id="PTHR30246:SF1">
    <property type="entry name" value="2-DEHYDRO-3-DEOXY-6-PHOSPHOGALACTONATE ALDOLASE-RELATED"/>
    <property type="match status" value="1"/>
</dbReference>
<sequence length="206" mass="21410">MPSSDEWFDEAFADERILVIARGLGVERSLQMAEQSWDLGVTMLELPIQSATDVEALANVAAAGRERGLVVGAGTILTPDQVLVARDAGAVYTVSPGADEAVIRASLDAGLPTLPGVATASDIQRCRGFGLHWLKAFPASVLGPEWISAMNGPFPEVRFVATGGVSAANARSFVDAGVRVVGLGSSLADPAQLEEIKRAISPTTGP</sequence>
<comment type="similarity">
    <text evidence="2">Belongs to the KHG/KDPG aldolase family.</text>
</comment>
<gene>
    <name evidence="6" type="primary">eda</name>
    <name evidence="6" type="ORF">GCM10009777_13470</name>
</gene>
<dbReference type="Proteomes" id="UP001500326">
    <property type="component" value="Unassembled WGS sequence"/>
</dbReference>
<comment type="subunit">
    <text evidence="3">Homotrimer.</text>
</comment>
<dbReference type="RefSeq" id="WP_344059757.1">
    <property type="nucleotide sequence ID" value="NZ_BAAAOH010000001.1"/>
</dbReference>
<name>A0ABN2S6Z6_9MICO</name>
<dbReference type="CDD" id="cd00452">
    <property type="entry name" value="KDPG_aldolase"/>
    <property type="match status" value="1"/>
</dbReference>
<evidence type="ECO:0000313" key="7">
    <source>
        <dbReference type="Proteomes" id="UP001500326"/>
    </source>
</evidence>
<accession>A0ABN2S6Z6</accession>
<dbReference type="InterPro" id="IPR000887">
    <property type="entry name" value="Aldlse_KDPG_KHG"/>
</dbReference>
<keyword evidence="4" id="KW-0456">Lyase</keyword>
<proteinExistence type="inferred from homology"/>
<organism evidence="6 7">
    <name type="scientific">Microbacterium pumilum</name>
    <dbReference type="NCBI Taxonomy" id="344165"/>
    <lineage>
        <taxon>Bacteria</taxon>
        <taxon>Bacillati</taxon>
        <taxon>Actinomycetota</taxon>
        <taxon>Actinomycetes</taxon>
        <taxon>Micrococcales</taxon>
        <taxon>Microbacteriaceae</taxon>
        <taxon>Microbacterium</taxon>
    </lineage>
</organism>
<keyword evidence="5" id="KW-0119">Carbohydrate metabolism</keyword>
<protein>
    <submittedName>
        <fullName evidence="6">Bifunctional 4-hydroxy-2-oxoglutarate aldolase/2-dehydro-3-deoxy-phosphogluconate aldolase</fullName>
    </submittedName>
</protein>
<reference evidence="6 7" key="1">
    <citation type="journal article" date="2019" name="Int. J. Syst. Evol. Microbiol.">
        <title>The Global Catalogue of Microorganisms (GCM) 10K type strain sequencing project: providing services to taxonomists for standard genome sequencing and annotation.</title>
        <authorList>
            <consortium name="The Broad Institute Genomics Platform"/>
            <consortium name="The Broad Institute Genome Sequencing Center for Infectious Disease"/>
            <person name="Wu L."/>
            <person name="Ma J."/>
        </authorList>
    </citation>
    <scope>NUCLEOTIDE SEQUENCE [LARGE SCALE GENOMIC DNA]</scope>
    <source>
        <strain evidence="6 7">JCM 14902</strain>
    </source>
</reference>
<evidence type="ECO:0000256" key="2">
    <source>
        <dbReference type="ARBA" id="ARBA00006906"/>
    </source>
</evidence>
<evidence type="ECO:0000256" key="5">
    <source>
        <dbReference type="ARBA" id="ARBA00023277"/>
    </source>
</evidence>
<dbReference type="Pfam" id="PF01081">
    <property type="entry name" value="Aldolase"/>
    <property type="match status" value="1"/>
</dbReference>
<evidence type="ECO:0000256" key="4">
    <source>
        <dbReference type="ARBA" id="ARBA00023239"/>
    </source>
</evidence>
<keyword evidence="7" id="KW-1185">Reference proteome</keyword>
<comment type="pathway">
    <text evidence="1">Carbohydrate acid metabolism.</text>
</comment>
<dbReference type="SUPFAM" id="SSF51569">
    <property type="entry name" value="Aldolase"/>
    <property type="match status" value="1"/>
</dbReference>
<comment type="caution">
    <text evidence="6">The sequence shown here is derived from an EMBL/GenBank/DDBJ whole genome shotgun (WGS) entry which is preliminary data.</text>
</comment>
<dbReference type="Gene3D" id="3.20.20.70">
    <property type="entry name" value="Aldolase class I"/>
    <property type="match status" value="1"/>
</dbReference>
<dbReference type="InterPro" id="IPR013785">
    <property type="entry name" value="Aldolase_TIM"/>
</dbReference>
<dbReference type="PANTHER" id="PTHR30246">
    <property type="entry name" value="2-KETO-3-DEOXY-6-PHOSPHOGLUCONATE ALDOLASE"/>
    <property type="match status" value="1"/>
</dbReference>
<evidence type="ECO:0000256" key="3">
    <source>
        <dbReference type="ARBA" id="ARBA00011233"/>
    </source>
</evidence>
<dbReference type="EMBL" id="BAAAOH010000001">
    <property type="protein sequence ID" value="GAA1981226.1"/>
    <property type="molecule type" value="Genomic_DNA"/>
</dbReference>